<feature type="transmembrane region" description="Helical" evidence="10">
    <location>
        <begin position="71"/>
        <end position="91"/>
    </location>
</feature>
<dbReference type="GO" id="GO:0005886">
    <property type="term" value="C:plasma membrane"/>
    <property type="evidence" value="ECO:0007669"/>
    <property type="project" value="UniProtKB-SubCell"/>
</dbReference>
<keyword evidence="6 10" id="KW-1133">Transmembrane helix</keyword>
<keyword evidence="3 10" id="KW-0812">Transmembrane</keyword>
<evidence type="ECO:0000256" key="1">
    <source>
        <dbReference type="ARBA" id="ARBA00004370"/>
    </source>
</evidence>
<dbReference type="PROSITE" id="PS00154">
    <property type="entry name" value="ATPASE_E1_E2"/>
    <property type="match status" value="1"/>
</dbReference>
<dbReference type="InterPro" id="IPR008250">
    <property type="entry name" value="ATPase_P-typ_transduc_dom_A_sf"/>
</dbReference>
<evidence type="ECO:0000256" key="5">
    <source>
        <dbReference type="ARBA" id="ARBA00022967"/>
    </source>
</evidence>
<dbReference type="Proteomes" id="UP000245959">
    <property type="component" value="Unassembled WGS sequence"/>
</dbReference>
<dbReference type="GO" id="GO:0005524">
    <property type="term" value="F:ATP binding"/>
    <property type="evidence" value="ECO:0007669"/>
    <property type="project" value="UniProtKB-UniRule"/>
</dbReference>
<dbReference type="PRINTS" id="PR00119">
    <property type="entry name" value="CATATPASE"/>
</dbReference>
<dbReference type="InterPro" id="IPR001757">
    <property type="entry name" value="P_typ_ATPase"/>
</dbReference>
<feature type="transmembrane region" description="Helical" evidence="10">
    <location>
        <begin position="98"/>
        <end position="119"/>
    </location>
</feature>
<dbReference type="NCBIfam" id="TIGR01512">
    <property type="entry name" value="ATPase-IB2_Cd"/>
    <property type="match status" value="1"/>
</dbReference>
<dbReference type="NCBIfam" id="TIGR01525">
    <property type="entry name" value="ATPase-IB_hvy"/>
    <property type="match status" value="1"/>
</dbReference>
<protein>
    <recommendedName>
        <fullName evidence="8">P-type Zn(2+) transporter</fullName>
        <ecNumber evidence="8">7.2.2.12</ecNumber>
    </recommendedName>
</protein>
<dbReference type="Pfam" id="PF00702">
    <property type="entry name" value="Hydrolase"/>
    <property type="match status" value="1"/>
</dbReference>
<evidence type="ECO:0000256" key="3">
    <source>
        <dbReference type="ARBA" id="ARBA00022692"/>
    </source>
</evidence>
<dbReference type="InterPro" id="IPR059000">
    <property type="entry name" value="ATPase_P-type_domA"/>
</dbReference>
<dbReference type="FunFam" id="2.70.150.10:FF:000002">
    <property type="entry name" value="Copper-transporting ATPase 1, putative"/>
    <property type="match status" value="1"/>
</dbReference>
<evidence type="ECO:0000313" key="12">
    <source>
        <dbReference type="EMBL" id="PVY44888.1"/>
    </source>
</evidence>
<evidence type="ECO:0000256" key="10">
    <source>
        <dbReference type="RuleBase" id="RU362081"/>
    </source>
</evidence>
<accession>A0A2U1B8B2</accession>
<evidence type="ECO:0000256" key="2">
    <source>
        <dbReference type="ARBA" id="ARBA00006024"/>
    </source>
</evidence>
<dbReference type="GO" id="GO:0016887">
    <property type="term" value="F:ATP hydrolysis activity"/>
    <property type="evidence" value="ECO:0007669"/>
    <property type="project" value="InterPro"/>
</dbReference>
<keyword evidence="13" id="KW-1185">Reference proteome</keyword>
<dbReference type="InterPro" id="IPR027256">
    <property type="entry name" value="P-typ_ATPase_IB"/>
</dbReference>
<dbReference type="GO" id="GO:0016463">
    <property type="term" value="F:P-type zinc transporter activity"/>
    <property type="evidence" value="ECO:0007669"/>
    <property type="project" value="UniProtKB-EC"/>
</dbReference>
<dbReference type="NCBIfam" id="TIGR01494">
    <property type="entry name" value="ATPase_P-type"/>
    <property type="match status" value="1"/>
</dbReference>
<dbReference type="RefSeq" id="WP_116882880.1">
    <property type="nucleotide sequence ID" value="NZ_CABMMC010000043.1"/>
</dbReference>
<evidence type="ECO:0000313" key="13">
    <source>
        <dbReference type="Proteomes" id="UP000245959"/>
    </source>
</evidence>
<comment type="similarity">
    <text evidence="2 10">Belongs to the cation transport ATPase (P-type) (TC 3.A.3) family. Type IB subfamily.</text>
</comment>
<dbReference type="InterPro" id="IPR018303">
    <property type="entry name" value="ATPase_P-typ_P_site"/>
</dbReference>
<dbReference type="OrthoDB" id="9760364at2"/>
<feature type="transmembrane region" description="Helical" evidence="10">
    <location>
        <begin position="322"/>
        <end position="348"/>
    </location>
</feature>
<dbReference type="SFLD" id="SFLDF00027">
    <property type="entry name" value="p-type_atpase"/>
    <property type="match status" value="1"/>
</dbReference>
<keyword evidence="10" id="KW-1003">Cell membrane</keyword>
<proteinExistence type="inferred from homology"/>
<comment type="subcellular location">
    <subcellularLocation>
        <location evidence="10">Cell membrane</location>
    </subcellularLocation>
    <subcellularLocation>
        <location evidence="1">Membrane</location>
    </subcellularLocation>
</comment>
<evidence type="ECO:0000256" key="8">
    <source>
        <dbReference type="ARBA" id="ARBA00039097"/>
    </source>
</evidence>
<organism evidence="12 13">
    <name type="scientific">Victivallis vadensis</name>
    <dbReference type="NCBI Taxonomy" id="172901"/>
    <lineage>
        <taxon>Bacteria</taxon>
        <taxon>Pseudomonadati</taxon>
        <taxon>Lentisphaerota</taxon>
        <taxon>Lentisphaeria</taxon>
        <taxon>Victivallales</taxon>
        <taxon>Victivallaceae</taxon>
        <taxon>Victivallis</taxon>
    </lineage>
</organism>
<dbReference type="PANTHER" id="PTHR48085:SF5">
    <property type="entry name" value="CADMIUM_ZINC-TRANSPORTING ATPASE HMA4-RELATED"/>
    <property type="match status" value="1"/>
</dbReference>
<dbReference type="CDD" id="cd02079">
    <property type="entry name" value="P-type_ATPase_HM"/>
    <property type="match status" value="1"/>
</dbReference>
<dbReference type="InterPro" id="IPR023214">
    <property type="entry name" value="HAD_sf"/>
</dbReference>
<dbReference type="SFLD" id="SFLDG00002">
    <property type="entry name" value="C1.7:_P-type_atpase_like"/>
    <property type="match status" value="1"/>
</dbReference>
<feature type="transmembrane region" description="Helical" evidence="10">
    <location>
        <begin position="131"/>
        <end position="161"/>
    </location>
</feature>
<dbReference type="Pfam" id="PF00122">
    <property type="entry name" value="E1-E2_ATPase"/>
    <property type="match status" value="1"/>
</dbReference>
<dbReference type="SUPFAM" id="SSF81653">
    <property type="entry name" value="Calcium ATPase, transduction domain A"/>
    <property type="match status" value="1"/>
</dbReference>
<dbReference type="SUPFAM" id="SSF56784">
    <property type="entry name" value="HAD-like"/>
    <property type="match status" value="1"/>
</dbReference>
<dbReference type="EC" id="7.2.2.12" evidence="8"/>
<keyword evidence="7 10" id="KW-0472">Membrane</keyword>
<comment type="caution">
    <text evidence="12">The sequence shown here is derived from an EMBL/GenBank/DDBJ whole genome shotgun (WGS) entry which is preliminary data.</text>
</comment>
<keyword evidence="10" id="KW-0547">Nucleotide-binding</keyword>
<sequence>MAEELDMNKANVQGGAAAAAAPAKCACGHDHDHDHEHEHHHDHDHEPGGFCPCGHDAVSGGVGHDRAMGRIFFALLGGILTVNSFLLEWALPEQAFAASISALFGAFVLALPIIITAIKDLVNGKVYMNELVALAILAALASADFQTAGIIAFFLLLTIIIETRTASGAQRSIEELIKLTPNTARKLSGDDNSEQEVQVTELKIGDRIRVRPGENFPVDARIIAGESTVNQASITGESLPVEKSVGSDVFAGTQNLTGLVDLEVTKVGEDTTLGKVKDMILQAESSRTPVVRIIDRYAGYYTPTVLMLACVTWWFTEDISRVITLMVIACPCAVVLATPTAVVAAVAAAARLGIFIKNVAHLELASKITAFVFDKTGTLTDGLLSVVKLNPFGEVTPAELLMVAGSAERYSNHPTAVAIQKLAEEAKLELDEATEFQEAPGKGVSAKINGVPCLIGRANWMSDMGVTVPEHNASETEGMSVVYVARDGKVLGWIGFKDKLRREAPAMIADLRRLGVRYCAMVTGDRQSVAESVAAQLQIDEFKSECLPEGKVEFVENVKKNSRVAVVGDGVNDAPALAEGDLGIAMGAIGSDIAINSASIALMTNDLRRIPMLVFLSRKSRMIINQNLLFGMLFVFGGMILSVFGWMTPIWAAVLHAGSTLIIIFNSARLVRTGEELTLEENLAAAETEQP</sequence>
<feature type="transmembrane region" description="Helical" evidence="10">
    <location>
        <begin position="297"/>
        <end position="316"/>
    </location>
</feature>
<dbReference type="Gene3D" id="3.40.1110.10">
    <property type="entry name" value="Calcium-transporting ATPase, cytoplasmic domain N"/>
    <property type="match status" value="1"/>
</dbReference>
<dbReference type="AlphaFoldDB" id="A0A2U1B8B2"/>
<comment type="catalytic activity">
    <reaction evidence="9">
        <text>Zn(2+)(in) + ATP + H2O = Zn(2+)(out) + ADP + phosphate + H(+)</text>
        <dbReference type="Rhea" id="RHEA:20621"/>
        <dbReference type="ChEBI" id="CHEBI:15377"/>
        <dbReference type="ChEBI" id="CHEBI:15378"/>
        <dbReference type="ChEBI" id="CHEBI:29105"/>
        <dbReference type="ChEBI" id="CHEBI:30616"/>
        <dbReference type="ChEBI" id="CHEBI:43474"/>
        <dbReference type="ChEBI" id="CHEBI:456216"/>
        <dbReference type="EC" id="7.2.2.12"/>
    </reaction>
</comment>
<dbReference type="Gene3D" id="2.70.150.10">
    <property type="entry name" value="Calcium-transporting ATPase, cytoplasmic transduction domain A"/>
    <property type="match status" value="1"/>
</dbReference>
<dbReference type="EMBL" id="QEKH01000004">
    <property type="protein sequence ID" value="PVY44888.1"/>
    <property type="molecule type" value="Genomic_DNA"/>
</dbReference>
<keyword evidence="4 10" id="KW-0479">Metal-binding</keyword>
<dbReference type="NCBIfam" id="TIGR01511">
    <property type="entry name" value="ATPase-IB1_Cu"/>
    <property type="match status" value="1"/>
</dbReference>
<dbReference type="PANTHER" id="PTHR48085">
    <property type="entry name" value="CADMIUM/ZINC-TRANSPORTING ATPASE HMA2-RELATED"/>
    <property type="match status" value="1"/>
</dbReference>
<dbReference type="InterPro" id="IPR051014">
    <property type="entry name" value="Cation_Transport_ATPase_IB"/>
</dbReference>
<dbReference type="Gene3D" id="3.40.50.1000">
    <property type="entry name" value="HAD superfamily/HAD-like"/>
    <property type="match status" value="1"/>
</dbReference>
<evidence type="ECO:0000256" key="9">
    <source>
        <dbReference type="ARBA" id="ARBA00047308"/>
    </source>
</evidence>
<dbReference type="InterPro" id="IPR044492">
    <property type="entry name" value="P_typ_ATPase_HD_dom"/>
</dbReference>
<evidence type="ECO:0000256" key="6">
    <source>
        <dbReference type="ARBA" id="ARBA00022989"/>
    </source>
</evidence>
<evidence type="ECO:0000259" key="11">
    <source>
        <dbReference type="Pfam" id="PF00122"/>
    </source>
</evidence>
<dbReference type="SFLD" id="SFLDS00003">
    <property type="entry name" value="Haloacid_Dehalogenase"/>
    <property type="match status" value="1"/>
</dbReference>
<dbReference type="InterPro" id="IPR023298">
    <property type="entry name" value="ATPase_P-typ_TM_dom_sf"/>
</dbReference>
<name>A0A2U1B8B2_9BACT</name>
<dbReference type="SUPFAM" id="SSF81665">
    <property type="entry name" value="Calcium ATPase, transmembrane domain M"/>
    <property type="match status" value="1"/>
</dbReference>
<feature type="domain" description="P-type ATPase A" evidence="11">
    <location>
        <begin position="178"/>
        <end position="279"/>
    </location>
</feature>
<evidence type="ECO:0000256" key="4">
    <source>
        <dbReference type="ARBA" id="ARBA00022723"/>
    </source>
</evidence>
<gene>
    <name evidence="12" type="ORF">C8D82_10431</name>
</gene>
<reference evidence="12 13" key="1">
    <citation type="submission" date="2018-04" db="EMBL/GenBank/DDBJ databases">
        <title>Genomic Encyclopedia of Type Strains, Phase IV (KMG-IV): sequencing the most valuable type-strain genomes for metagenomic binning, comparative biology and taxonomic classification.</title>
        <authorList>
            <person name="Goeker M."/>
        </authorList>
    </citation>
    <scope>NUCLEOTIDE SEQUENCE [LARGE SCALE GENOMIC DNA]</scope>
    <source>
        <strain evidence="12 13">DSM 14823</strain>
    </source>
</reference>
<dbReference type="GO" id="GO:0046872">
    <property type="term" value="F:metal ion binding"/>
    <property type="evidence" value="ECO:0007669"/>
    <property type="project" value="UniProtKB-KW"/>
</dbReference>
<keyword evidence="10" id="KW-0067">ATP-binding</keyword>
<feature type="transmembrane region" description="Helical" evidence="10">
    <location>
        <begin position="628"/>
        <end position="647"/>
    </location>
</feature>
<dbReference type="InterPro" id="IPR036412">
    <property type="entry name" value="HAD-like_sf"/>
</dbReference>
<keyword evidence="5" id="KW-1278">Translocase</keyword>
<dbReference type="InterPro" id="IPR023299">
    <property type="entry name" value="ATPase_P-typ_cyto_dom_N"/>
</dbReference>
<evidence type="ECO:0000256" key="7">
    <source>
        <dbReference type="ARBA" id="ARBA00023136"/>
    </source>
</evidence>
<dbReference type="GeneID" id="78294201"/>